<feature type="compositionally biased region" description="Basic and acidic residues" evidence="1">
    <location>
        <begin position="25"/>
        <end position="57"/>
    </location>
</feature>
<keyword evidence="3" id="KW-1185">Reference proteome</keyword>
<gene>
    <name evidence="2" type="ordered locus">AALP_Aa7g098100</name>
</gene>
<reference evidence="3" key="1">
    <citation type="journal article" date="2015" name="Nat. Plants">
        <title>Genome expansion of Arabis alpina linked with retrotransposition and reduced symmetric DNA methylation.</title>
        <authorList>
            <person name="Willing E.M."/>
            <person name="Rawat V."/>
            <person name="Mandakova T."/>
            <person name="Maumus F."/>
            <person name="James G.V."/>
            <person name="Nordstroem K.J."/>
            <person name="Becker C."/>
            <person name="Warthmann N."/>
            <person name="Chica C."/>
            <person name="Szarzynska B."/>
            <person name="Zytnicki M."/>
            <person name="Albani M.C."/>
            <person name="Kiefer C."/>
            <person name="Bergonzi S."/>
            <person name="Castaings L."/>
            <person name="Mateos J.L."/>
            <person name="Berns M.C."/>
            <person name="Bujdoso N."/>
            <person name="Piofczyk T."/>
            <person name="de Lorenzo L."/>
            <person name="Barrero-Sicilia C."/>
            <person name="Mateos I."/>
            <person name="Piednoel M."/>
            <person name="Hagmann J."/>
            <person name="Chen-Min-Tao R."/>
            <person name="Iglesias-Fernandez R."/>
            <person name="Schuster S.C."/>
            <person name="Alonso-Blanco C."/>
            <person name="Roudier F."/>
            <person name="Carbonero P."/>
            <person name="Paz-Ares J."/>
            <person name="Davis S.J."/>
            <person name="Pecinka A."/>
            <person name="Quesneville H."/>
            <person name="Colot V."/>
            <person name="Lysak M.A."/>
            <person name="Weigel D."/>
            <person name="Coupland G."/>
            <person name="Schneeberger K."/>
        </authorList>
    </citation>
    <scope>NUCLEOTIDE SEQUENCE [LARGE SCALE GENOMIC DNA]</scope>
    <source>
        <strain evidence="3">cv. Pajares</strain>
    </source>
</reference>
<dbReference type="Proteomes" id="UP000029120">
    <property type="component" value="Chromosome 7"/>
</dbReference>
<dbReference type="AlphaFoldDB" id="A0A087GH15"/>
<dbReference type="OrthoDB" id="10258585at2759"/>
<protein>
    <submittedName>
        <fullName evidence="2">Uncharacterized protein</fullName>
    </submittedName>
</protein>
<dbReference type="Gramene" id="KFK29167">
    <property type="protein sequence ID" value="KFK29167"/>
    <property type="gene ID" value="AALP_AA7G098100"/>
</dbReference>
<evidence type="ECO:0000313" key="2">
    <source>
        <dbReference type="EMBL" id="KFK29167.1"/>
    </source>
</evidence>
<organism evidence="2 3">
    <name type="scientific">Arabis alpina</name>
    <name type="common">Alpine rock-cress</name>
    <dbReference type="NCBI Taxonomy" id="50452"/>
    <lineage>
        <taxon>Eukaryota</taxon>
        <taxon>Viridiplantae</taxon>
        <taxon>Streptophyta</taxon>
        <taxon>Embryophyta</taxon>
        <taxon>Tracheophyta</taxon>
        <taxon>Spermatophyta</taxon>
        <taxon>Magnoliopsida</taxon>
        <taxon>eudicotyledons</taxon>
        <taxon>Gunneridae</taxon>
        <taxon>Pentapetalae</taxon>
        <taxon>rosids</taxon>
        <taxon>malvids</taxon>
        <taxon>Brassicales</taxon>
        <taxon>Brassicaceae</taxon>
        <taxon>Arabideae</taxon>
        <taxon>Arabis</taxon>
    </lineage>
</organism>
<dbReference type="eggNOG" id="KOG1548">
    <property type="taxonomic scope" value="Eukaryota"/>
</dbReference>
<evidence type="ECO:0000256" key="1">
    <source>
        <dbReference type="SAM" id="MobiDB-lite"/>
    </source>
</evidence>
<evidence type="ECO:0000313" key="3">
    <source>
        <dbReference type="Proteomes" id="UP000029120"/>
    </source>
</evidence>
<proteinExistence type="predicted"/>
<accession>A0A087GH15</accession>
<feature type="region of interest" description="Disordered" evidence="1">
    <location>
        <begin position="17"/>
        <end position="57"/>
    </location>
</feature>
<dbReference type="EMBL" id="CM002875">
    <property type="protein sequence ID" value="KFK29167.1"/>
    <property type="molecule type" value="Genomic_DNA"/>
</dbReference>
<sequence length="122" mass="14096">MPDSSLDDEVFPVVNILDTSVDNEDTSKDDVASKKDEDGSHETAEINSNDKRKLPETETEKRELIKWYKDEKNEKPQRAECKTDVSAHVRCDRFMSGCSSKVVVWFLRRRVIQLTYSILQEA</sequence>
<name>A0A087GH15_ARAAL</name>